<feature type="domain" description="FDX-ACB" evidence="12">
    <location>
        <begin position="582"/>
        <end position="682"/>
    </location>
</feature>
<dbReference type="Pfam" id="PF03484">
    <property type="entry name" value="B5"/>
    <property type="match status" value="1"/>
</dbReference>
<dbReference type="SUPFAM" id="SSF56037">
    <property type="entry name" value="PheT/TilS domain"/>
    <property type="match status" value="1"/>
</dbReference>
<evidence type="ECO:0000256" key="1">
    <source>
        <dbReference type="ARBA" id="ARBA00008653"/>
    </source>
</evidence>
<evidence type="ECO:0000256" key="2">
    <source>
        <dbReference type="ARBA" id="ARBA00011209"/>
    </source>
</evidence>
<dbReference type="PANTHER" id="PTHR10947:SF0">
    <property type="entry name" value="PHENYLALANINE--TRNA LIGASE BETA SUBUNIT"/>
    <property type="match status" value="1"/>
</dbReference>
<dbReference type="PROSITE" id="PS51447">
    <property type="entry name" value="FDX_ACB"/>
    <property type="match status" value="1"/>
</dbReference>
<dbReference type="PANTHER" id="PTHR10947">
    <property type="entry name" value="PHENYLALANYL-TRNA SYNTHETASE BETA CHAIN AND LEUCINE-RICH REPEAT-CONTAINING PROTEIN 47"/>
    <property type="match status" value="1"/>
</dbReference>
<dbReference type="InterPro" id="IPR041616">
    <property type="entry name" value="PheRS_beta_core"/>
</dbReference>
<feature type="binding site" evidence="11">
    <location>
        <position position="351"/>
    </location>
    <ligand>
        <name>Mg(2+)</name>
        <dbReference type="ChEBI" id="CHEBI:18420"/>
        <note>shared with alpha subunit</note>
    </ligand>
</feature>
<evidence type="ECO:0000256" key="10">
    <source>
        <dbReference type="ARBA" id="ARBA00049255"/>
    </source>
</evidence>
<evidence type="ECO:0000256" key="3">
    <source>
        <dbReference type="ARBA" id="ARBA00022598"/>
    </source>
</evidence>
<protein>
    <recommendedName>
        <fullName evidence="11">Phenylalanine--tRNA ligase beta subunit</fullName>
        <ecNumber evidence="11">6.1.1.20</ecNumber>
    </recommendedName>
    <alternativeName>
        <fullName evidence="11">Phenylalanyl-tRNA synthetase beta subunit</fullName>
        <shortName evidence="11">PheRS</shortName>
    </alternativeName>
</protein>
<dbReference type="EMBL" id="CP002353">
    <property type="protein sequence ID" value="ADV60765.1"/>
    <property type="molecule type" value="Genomic_DNA"/>
</dbReference>
<dbReference type="InterPro" id="IPR036690">
    <property type="entry name" value="Fdx_antiC-bd_sf"/>
</dbReference>
<dbReference type="Gene3D" id="3.50.40.10">
    <property type="entry name" value="Phenylalanyl-trna Synthetase, Chain B, domain 3"/>
    <property type="match status" value="1"/>
</dbReference>
<comment type="subunit">
    <text evidence="2 11">Tetramer of two alpha and two beta subunits.</text>
</comment>
<dbReference type="OrthoDB" id="9805455at2"/>
<dbReference type="HOGENOM" id="CLU_016891_0_0_0"/>
<feature type="binding site" evidence="11">
    <location>
        <position position="354"/>
    </location>
    <ligand>
        <name>Mg(2+)</name>
        <dbReference type="ChEBI" id="CHEBI:18420"/>
        <note>shared with alpha subunit</note>
    </ligand>
</feature>
<dbReference type="KEGG" id="ipa:Isop_0168"/>
<dbReference type="GO" id="GO:0009328">
    <property type="term" value="C:phenylalanine-tRNA ligase complex"/>
    <property type="evidence" value="ECO:0007669"/>
    <property type="project" value="TreeGrafter"/>
</dbReference>
<dbReference type="Proteomes" id="UP000008631">
    <property type="component" value="Chromosome"/>
</dbReference>
<evidence type="ECO:0000256" key="11">
    <source>
        <dbReference type="HAMAP-Rule" id="MF_00283"/>
    </source>
</evidence>
<dbReference type="InterPro" id="IPR009061">
    <property type="entry name" value="DNA-bd_dom_put_sf"/>
</dbReference>
<dbReference type="InterPro" id="IPR005146">
    <property type="entry name" value="B3/B4_tRNA-bd"/>
</dbReference>
<dbReference type="GO" id="GO:0006432">
    <property type="term" value="P:phenylalanyl-tRNA aminoacylation"/>
    <property type="evidence" value="ECO:0007669"/>
    <property type="project" value="UniProtKB-UniRule"/>
</dbReference>
<comment type="catalytic activity">
    <reaction evidence="10 11">
        <text>tRNA(Phe) + L-phenylalanine + ATP = L-phenylalanyl-tRNA(Phe) + AMP + diphosphate + H(+)</text>
        <dbReference type="Rhea" id="RHEA:19413"/>
        <dbReference type="Rhea" id="RHEA-COMP:9668"/>
        <dbReference type="Rhea" id="RHEA-COMP:9699"/>
        <dbReference type="ChEBI" id="CHEBI:15378"/>
        <dbReference type="ChEBI" id="CHEBI:30616"/>
        <dbReference type="ChEBI" id="CHEBI:33019"/>
        <dbReference type="ChEBI" id="CHEBI:58095"/>
        <dbReference type="ChEBI" id="CHEBI:78442"/>
        <dbReference type="ChEBI" id="CHEBI:78531"/>
        <dbReference type="ChEBI" id="CHEBI:456215"/>
        <dbReference type="EC" id="6.1.1.20"/>
    </reaction>
</comment>
<evidence type="ECO:0000256" key="6">
    <source>
        <dbReference type="ARBA" id="ARBA00022840"/>
    </source>
</evidence>
<dbReference type="GO" id="GO:0004826">
    <property type="term" value="F:phenylalanine-tRNA ligase activity"/>
    <property type="evidence" value="ECO:0007669"/>
    <property type="project" value="UniProtKB-UniRule"/>
</dbReference>
<evidence type="ECO:0000313" key="15">
    <source>
        <dbReference type="Proteomes" id="UP000008631"/>
    </source>
</evidence>
<comment type="subcellular location">
    <subcellularLocation>
        <location evidence="11">Cytoplasm</location>
    </subcellularLocation>
</comment>
<dbReference type="InterPro" id="IPR005121">
    <property type="entry name" value="Fdx_antiC-bd"/>
</dbReference>
<dbReference type="NCBIfam" id="TIGR00472">
    <property type="entry name" value="pheT_bact"/>
    <property type="match status" value="1"/>
</dbReference>
<dbReference type="Pfam" id="PF03483">
    <property type="entry name" value="B3_4"/>
    <property type="match status" value="1"/>
</dbReference>
<keyword evidence="8 11" id="KW-0648">Protein biosynthesis</keyword>
<feature type="domain" description="B5" evidence="13">
    <location>
        <begin position="290"/>
        <end position="367"/>
    </location>
</feature>
<dbReference type="AlphaFoldDB" id="E8R670"/>
<reference key="1">
    <citation type="submission" date="2010-11" db="EMBL/GenBank/DDBJ databases">
        <title>The complete sequence of chromosome of Isophaera pallida ATCC 43644.</title>
        <authorList>
            <consortium name="US DOE Joint Genome Institute (JGI-PGF)"/>
            <person name="Lucas S."/>
            <person name="Copeland A."/>
            <person name="Lapidus A."/>
            <person name="Bruce D."/>
            <person name="Goodwin L."/>
            <person name="Pitluck S."/>
            <person name="Kyrpides N."/>
            <person name="Mavromatis K."/>
            <person name="Pagani I."/>
            <person name="Ivanova N."/>
            <person name="Saunders E."/>
            <person name="Brettin T."/>
            <person name="Detter J.C."/>
            <person name="Han C."/>
            <person name="Tapia R."/>
            <person name="Land M."/>
            <person name="Hauser L."/>
            <person name="Markowitz V."/>
            <person name="Cheng J.-F."/>
            <person name="Hugenholtz P."/>
            <person name="Woyke T."/>
            <person name="Wu D."/>
            <person name="Eisen J.A."/>
        </authorList>
    </citation>
    <scope>NUCLEOTIDE SEQUENCE</scope>
    <source>
        <strain>ATCC 43644</strain>
    </source>
</reference>
<dbReference type="HAMAP" id="MF_00283">
    <property type="entry name" value="Phe_tRNA_synth_beta1"/>
    <property type="match status" value="1"/>
</dbReference>
<dbReference type="SMART" id="SM00873">
    <property type="entry name" value="B3_4"/>
    <property type="match status" value="1"/>
</dbReference>
<dbReference type="InterPro" id="IPR045864">
    <property type="entry name" value="aa-tRNA-synth_II/BPL/LPL"/>
</dbReference>
<feature type="binding site" evidence="11">
    <location>
        <position position="355"/>
    </location>
    <ligand>
        <name>Mg(2+)</name>
        <dbReference type="ChEBI" id="CHEBI:18420"/>
        <note>shared with alpha subunit</note>
    </ligand>
</feature>
<evidence type="ECO:0000256" key="7">
    <source>
        <dbReference type="ARBA" id="ARBA00022842"/>
    </source>
</evidence>
<dbReference type="STRING" id="575540.Isop_0168"/>
<evidence type="ECO:0000256" key="9">
    <source>
        <dbReference type="ARBA" id="ARBA00023146"/>
    </source>
</evidence>
<comment type="similarity">
    <text evidence="1 11">Belongs to the phenylalanyl-tRNA synthetase beta subunit family. Type 1 subfamily.</text>
</comment>
<sequence>MIVSWNWLSQYLRLDMSVEDLTNRLSLTGLNHEATEEIDGDLAIDLEVTSNRSDCLGHLGIAREIAAVFGKPPVVMPDPNPPVGGPDVASLAAVENHEPDLCPRFTARLLTGVRVGPSPWWLVRRLKTLGQDSVNNVVDLTNYVLYERGQPLHAYDFDRLEGRRLIVRRASAGEKLHALDKTEYSLTPDMLVIADAQRPVALAGVMGGLATGIQHDTVNVLLESAAFHPLTVRKTARALGLSSASSFRFERPIDPEAVDWASRRCAELILEVAGGQLHPGVLDTRPQPIPPRPPVTLRLAQIERVLGITLDRDRVIGILEALGIPLCSQPEAEPLVFQPPSWRLDVDREIDLIEEVARIHGYEQIPEDRVVPMACSRRSPRERVESTVRETLTALGFDEAYTFSLVSERLIAPLQPDSIAVQPPLRTEHSSRSRENLLRPSLVPSLLQARRHNEAHGVTDADLFEIAHVFLPRAGHEVPLELPRLAWVTGRSFLEAKGCVEALLRRLHIDAPLTATPVRRDLFAEGRAAVLTLEGDHLGFLGELSEAWRDRLDLRKVCRAVELELECLIRRSQTTAVYRPIPTTPSIERELSIMVPRDLEWARVQEAVREAGGPLLTAITFLDTFESEQLERYRGGLEGPIHSLHFGMTFQDPERTLTGAEVDEVVARIFRTCHERFRAEVAGPRPSWTST</sequence>
<dbReference type="InterPro" id="IPR045060">
    <property type="entry name" value="Phe-tRNA-ligase_IIc_bsu"/>
</dbReference>
<dbReference type="SUPFAM" id="SSF46955">
    <property type="entry name" value="Putative DNA-binding domain"/>
    <property type="match status" value="2"/>
</dbReference>
<dbReference type="SUPFAM" id="SSF54991">
    <property type="entry name" value="Anticodon-binding domain of PheRS"/>
    <property type="match status" value="1"/>
</dbReference>
<evidence type="ECO:0000259" key="13">
    <source>
        <dbReference type="PROSITE" id="PS51483"/>
    </source>
</evidence>
<dbReference type="Pfam" id="PF03147">
    <property type="entry name" value="FDX-ACB"/>
    <property type="match status" value="1"/>
</dbReference>
<dbReference type="SUPFAM" id="SSF55681">
    <property type="entry name" value="Class II aaRS and biotin synthetases"/>
    <property type="match status" value="1"/>
</dbReference>
<proteinExistence type="inferred from homology"/>
<keyword evidence="11" id="KW-0963">Cytoplasm</keyword>
<dbReference type="GO" id="GO:0003723">
    <property type="term" value="F:RNA binding"/>
    <property type="evidence" value="ECO:0007669"/>
    <property type="project" value="InterPro"/>
</dbReference>
<dbReference type="PROSITE" id="PS51483">
    <property type="entry name" value="B5"/>
    <property type="match status" value="1"/>
</dbReference>
<keyword evidence="3 11" id="KW-0436">Ligase</keyword>
<evidence type="ECO:0000256" key="8">
    <source>
        <dbReference type="ARBA" id="ARBA00022917"/>
    </source>
</evidence>
<dbReference type="Gene3D" id="3.30.70.380">
    <property type="entry name" value="Ferrodoxin-fold anticodon-binding domain"/>
    <property type="match status" value="1"/>
</dbReference>
<dbReference type="InterPro" id="IPR004532">
    <property type="entry name" value="Phe-tRNA-ligase_IIc_bsu_bact"/>
</dbReference>
<gene>
    <name evidence="11" type="primary">pheT</name>
    <name evidence="14" type="ordered locus">Isop_0168</name>
</gene>
<dbReference type="InterPro" id="IPR005147">
    <property type="entry name" value="tRNA_synthase_B5-dom"/>
</dbReference>
<dbReference type="EC" id="6.1.1.20" evidence="11"/>
<dbReference type="GO" id="GO:0005524">
    <property type="term" value="F:ATP binding"/>
    <property type="evidence" value="ECO:0007669"/>
    <property type="project" value="UniProtKB-UniRule"/>
</dbReference>
<keyword evidence="9 11" id="KW-0030">Aminoacyl-tRNA synthetase</keyword>
<keyword evidence="5 11" id="KW-0547">Nucleotide-binding</keyword>
<dbReference type="RefSeq" id="WP_013563054.1">
    <property type="nucleotide sequence ID" value="NC_014962.1"/>
</dbReference>
<dbReference type="InterPro" id="IPR020825">
    <property type="entry name" value="Phe-tRNA_synthase-like_B3/B4"/>
</dbReference>
<comment type="cofactor">
    <cofactor evidence="11">
        <name>Mg(2+)</name>
        <dbReference type="ChEBI" id="CHEBI:18420"/>
    </cofactor>
    <text evidence="11">Binds 2 magnesium ions per tetramer.</text>
</comment>
<dbReference type="GO" id="GO:0000287">
    <property type="term" value="F:magnesium ion binding"/>
    <property type="evidence" value="ECO:0007669"/>
    <property type="project" value="UniProtKB-UniRule"/>
</dbReference>
<dbReference type="eggNOG" id="COG0072">
    <property type="taxonomic scope" value="Bacteria"/>
</dbReference>
<keyword evidence="15" id="KW-1185">Reference proteome</keyword>
<keyword evidence="7 11" id="KW-0460">Magnesium</keyword>
<dbReference type="FunCoup" id="E8R670">
    <property type="interactions" value="435"/>
</dbReference>
<evidence type="ECO:0000256" key="4">
    <source>
        <dbReference type="ARBA" id="ARBA00022723"/>
    </source>
</evidence>
<accession>E8R670</accession>
<dbReference type="Pfam" id="PF17759">
    <property type="entry name" value="tRNA_synthFbeta"/>
    <property type="match status" value="1"/>
</dbReference>
<dbReference type="Gene3D" id="3.30.930.10">
    <property type="entry name" value="Bira Bifunctional Protein, Domain 2"/>
    <property type="match status" value="1"/>
</dbReference>
<evidence type="ECO:0000256" key="5">
    <source>
        <dbReference type="ARBA" id="ARBA00022741"/>
    </source>
</evidence>
<organism evidence="14 15">
    <name type="scientific">Isosphaera pallida (strain ATCC 43644 / DSM 9630 / IS1B)</name>
    <dbReference type="NCBI Taxonomy" id="575540"/>
    <lineage>
        <taxon>Bacteria</taxon>
        <taxon>Pseudomonadati</taxon>
        <taxon>Planctomycetota</taxon>
        <taxon>Planctomycetia</taxon>
        <taxon>Isosphaerales</taxon>
        <taxon>Isosphaeraceae</taxon>
        <taxon>Isosphaera</taxon>
    </lineage>
</organism>
<name>E8R670_ISOPI</name>
<feature type="binding site" evidence="11">
    <location>
        <position position="345"/>
    </location>
    <ligand>
        <name>Mg(2+)</name>
        <dbReference type="ChEBI" id="CHEBI:18420"/>
        <note>shared with alpha subunit</note>
    </ligand>
</feature>
<dbReference type="InParanoid" id="E8R670"/>
<dbReference type="Gene3D" id="3.30.56.10">
    <property type="match status" value="2"/>
</dbReference>
<keyword evidence="4 11" id="KW-0479">Metal-binding</keyword>
<keyword evidence="6 11" id="KW-0067">ATP-binding</keyword>
<reference evidence="14 15" key="2">
    <citation type="journal article" date="2011" name="Stand. Genomic Sci.">
        <title>Complete genome sequence of Isosphaera pallida type strain (IS1B).</title>
        <authorList>
            <consortium name="US DOE Joint Genome Institute (JGI-PGF)"/>
            <person name="Goker M."/>
            <person name="Cleland D."/>
            <person name="Saunders E."/>
            <person name="Lapidus A."/>
            <person name="Nolan M."/>
            <person name="Lucas S."/>
            <person name="Hammon N."/>
            <person name="Deshpande S."/>
            <person name="Cheng J.F."/>
            <person name="Tapia R."/>
            <person name="Han C."/>
            <person name="Goodwin L."/>
            <person name="Pitluck S."/>
            <person name="Liolios K."/>
            <person name="Pagani I."/>
            <person name="Ivanova N."/>
            <person name="Mavromatis K."/>
            <person name="Pati A."/>
            <person name="Chen A."/>
            <person name="Palaniappan K."/>
            <person name="Land M."/>
            <person name="Hauser L."/>
            <person name="Chang Y.J."/>
            <person name="Jeffries C.D."/>
            <person name="Detter J.C."/>
            <person name="Beck B."/>
            <person name="Woyke T."/>
            <person name="Bristow J."/>
            <person name="Eisen J.A."/>
            <person name="Markowitz V."/>
            <person name="Hugenholtz P."/>
            <person name="Kyrpides N.C."/>
            <person name="Klenk H.P."/>
        </authorList>
    </citation>
    <scope>NUCLEOTIDE SEQUENCE [LARGE SCALE GENOMIC DNA]</scope>
    <source>
        <strain evidence="15">ATCC 43644 / DSM 9630 / IS1B</strain>
    </source>
</reference>
<dbReference type="SMART" id="SM00874">
    <property type="entry name" value="B5"/>
    <property type="match status" value="1"/>
</dbReference>
<evidence type="ECO:0000313" key="14">
    <source>
        <dbReference type="EMBL" id="ADV60765.1"/>
    </source>
</evidence>
<dbReference type="SMART" id="SM00896">
    <property type="entry name" value="FDX-ACB"/>
    <property type="match status" value="1"/>
</dbReference>
<evidence type="ECO:0000259" key="12">
    <source>
        <dbReference type="PROSITE" id="PS51447"/>
    </source>
</evidence>